<feature type="transmembrane region" description="Helical" evidence="6">
    <location>
        <begin position="107"/>
        <end position="131"/>
    </location>
</feature>
<feature type="transmembrane region" description="Helical" evidence="6">
    <location>
        <begin position="607"/>
        <end position="630"/>
    </location>
</feature>
<reference evidence="8" key="1">
    <citation type="submission" date="2020-05" db="EMBL/GenBank/DDBJ databases">
        <authorList>
            <person name="Chiriac C."/>
            <person name="Salcher M."/>
            <person name="Ghai R."/>
            <person name="Kavagutti S V."/>
        </authorList>
    </citation>
    <scope>NUCLEOTIDE SEQUENCE</scope>
</reference>
<sequence length="674" mass="71412">MTTSTPSRTQRTTSPAPLFLVGAAMVAVSLSALAVALVVSGGSYEAPPPGITDAGPIVVWGTAILRLLTNLAAIATVGWLLAAAFLDPAGKGGVVSREGRADLKRAVIAAGVWAVLAWAQMLFTLADVLGVPLATALDPAVFTTYVNEIPITRALLAMTVLAGVVCVSAIATSTTGSAAAWVLISVVAASLPALAGHGAGMGDHALALTAGVSHVAAAMIWIGGLFALAVHAARRDLPMRNAVQRFSTIALVGFILLGVSGVANGYTRLETPDQLLTTGYGQLLVTKTMLIIGLGALAWIIRTRVVGTLGTSSRASVFARIAGLELTVMVIAVALGVALAMSAPPRINVEFASFGESLLGFVYPPAPTASGLLLGFRLDPLFFVGSLVAAGLYCAGYARLRARGDSWPIGRLISWLLGIGVVIWCTNAGISSYAQVSVGLHMLQHMTITMLAPILLVLGAPATLALRALKPSKGNERGPREWLTWLLHSWITRILTNPVYVFIVYVLGLYGLYLTPAFGWLMGSHVGHIMMQVHFLVSGYLFYWVVIGIDPRPRPLPYWGRMLLLLLALAVHGIFAVILMMGTVPLAPEWYGIVRPPWVSDPLQDSLYGGQVAWGLSEIPTLLVMIVIAVQWSRSDDREAVRRDRQADRDGDAELNAYNDRLAKLAQRDSSTQA</sequence>
<evidence type="ECO:0000256" key="2">
    <source>
        <dbReference type="ARBA" id="ARBA00022475"/>
    </source>
</evidence>
<accession>A0A6J7PFV0</accession>
<comment type="subcellular location">
    <subcellularLocation>
        <location evidence="1">Cell membrane</location>
        <topology evidence="1">Multi-pass membrane protein</topology>
    </subcellularLocation>
</comment>
<proteinExistence type="predicted"/>
<dbReference type="Pfam" id="PF09678">
    <property type="entry name" value="Caa3_CtaG"/>
    <property type="match status" value="1"/>
</dbReference>
<feature type="transmembrane region" description="Helical" evidence="6">
    <location>
        <begin position="563"/>
        <end position="587"/>
    </location>
</feature>
<dbReference type="InterPro" id="IPR019108">
    <property type="entry name" value="Caa3_assmbl_CtaG-rel"/>
</dbReference>
<evidence type="ECO:0000256" key="3">
    <source>
        <dbReference type="ARBA" id="ARBA00022692"/>
    </source>
</evidence>
<evidence type="ECO:0000259" key="7">
    <source>
        <dbReference type="Pfam" id="PF05425"/>
    </source>
</evidence>
<dbReference type="EMBL" id="CAFBPD010000043">
    <property type="protein sequence ID" value="CAB5001562.1"/>
    <property type="molecule type" value="Genomic_DNA"/>
</dbReference>
<feature type="transmembrane region" description="Helical" evidence="6">
    <location>
        <begin position="446"/>
        <end position="469"/>
    </location>
</feature>
<dbReference type="PANTHER" id="PTHR34820:SF4">
    <property type="entry name" value="INNER MEMBRANE PROTEIN YEBZ"/>
    <property type="match status" value="1"/>
</dbReference>
<feature type="transmembrane region" description="Helical" evidence="6">
    <location>
        <begin position="283"/>
        <end position="301"/>
    </location>
</feature>
<feature type="transmembrane region" description="Helical" evidence="6">
    <location>
        <begin position="533"/>
        <end position="551"/>
    </location>
</feature>
<feature type="domain" description="Copper resistance protein D" evidence="7">
    <location>
        <begin position="242"/>
        <end position="339"/>
    </location>
</feature>
<evidence type="ECO:0000256" key="1">
    <source>
        <dbReference type="ARBA" id="ARBA00004651"/>
    </source>
</evidence>
<dbReference type="InterPro" id="IPR008457">
    <property type="entry name" value="Cu-R_CopD_dom"/>
</dbReference>
<dbReference type="InterPro" id="IPR032694">
    <property type="entry name" value="CopC/D"/>
</dbReference>
<dbReference type="Pfam" id="PF05425">
    <property type="entry name" value="CopD"/>
    <property type="match status" value="1"/>
</dbReference>
<feature type="transmembrane region" description="Helical" evidence="6">
    <location>
        <begin position="322"/>
        <end position="343"/>
    </location>
</feature>
<organism evidence="8">
    <name type="scientific">freshwater metagenome</name>
    <dbReference type="NCBI Taxonomy" id="449393"/>
    <lineage>
        <taxon>unclassified sequences</taxon>
        <taxon>metagenomes</taxon>
        <taxon>ecological metagenomes</taxon>
    </lineage>
</organism>
<feature type="transmembrane region" description="Helical" evidence="6">
    <location>
        <begin position="205"/>
        <end position="230"/>
    </location>
</feature>
<dbReference type="GO" id="GO:0005886">
    <property type="term" value="C:plasma membrane"/>
    <property type="evidence" value="ECO:0007669"/>
    <property type="project" value="UniProtKB-SubCell"/>
</dbReference>
<feature type="transmembrane region" description="Helical" evidence="6">
    <location>
        <begin position="381"/>
        <end position="400"/>
    </location>
</feature>
<feature type="transmembrane region" description="Helical" evidence="6">
    <location>
        <begin position="178"/>
        <end position="199"/>
    </location>
</feature>
<name>A0A6J7PFV0_9ZZZZ</name>
<dbReference type="PANTHER" id="PTHR34820">
    <property type="entry name" value="INNER MEMBRANE PROTEIN YEBZ"/>
    <property type="match status" value="1"/>
</dbReference>
<evidence type="ECO:0000256" key="5">
    <source>
        <dbReference type="ARBA" id="ARBA00023136"/>
    </source>
</evidence>
<dbReference type="GO" id="GO:0006825">
    <property type="term" value="P:copper ion transport"/>
    <property type="evidence" value="ECO:0007669"/>
    <property type="project" value="InterPro"/>
</dbReference>
<feature type="transmembrane region" description="Helical" evidence="6">
    <location>
        <begin position="412"/>
        <end position="434"/>
    </location>
</feature>
<keyword evidence="2" id="KW-1003">Cell membrane</keyword>
<keyword evidence="3 6" id="KW-0812">Transmembrane</keyword>
<protein>
    <submittedName>
        <fullName evidence="8">Unannotated protein</fullName>
    </submittedName>
</protein>
<dbReference type="AlphaFoldDB" id="A0A6J7PFV0"/>
<evidence type="ECO:0000256" key="6">
    <source>
        <dbReference type="SAM" id="Phobius"/>
    </source>
</evidence>
<feature type="transmembrane region" description="Helical" evidence="6">
    <location>
        <begin position="18"/>
        <end position="39"/>
    </location>
</feature>
<feature type="transmembrane region" description="Helical" evidence="6">
    <location>
        <begin position="151"/>
        <end position="171"/>
    </location>
</feature>
<keyword evidence="5 6" id="KW-0472">Membrane</keyword>
<evidence type="ECO:0000313" key="8">
    <source>
        <dbReference type="EMBL" id="CAB5001562.1"/>
    </source>
</evidence>
<feature type="transmembrane region" description="Helical" evidence="6">
    <location>
        <begin position="59"/>
        <end position="86"/>
    </location>
</feature>
<gene>
    <name evidence="8" type="ORF">UFOPK4061_00346</name>
</gene>
<keyword evidence="4 6" id="KW-1133">Transmembrane helix</keyword>
<evidence type="ECO:0000256" key="4">
    <source>
        <dbReference type="ARBA" id="ARBA00022989"/>
    </source>
</evidence>
<feature type="transmembrane region" description="Helical" evidence="6">
    <location>
        <begin position="490"/>
        <end position="513"/>
    </location>
</feature>
<feature type="transmembrane region" description="Helical" evidence="6">
    <location>
        <begin position="242"/>
        <end position="263"/>
    </location>
</feature>